<keyword evidence="2" id="KW-1185">Reference proteome</keyword>
<reference evidence="3" key="2">
    <citation type="submission" date="2019-09" db="UniProtKB">
        <authorList>
            <consortium name="WormBaseParasite"/>
        </authorList>
    </citation>
    <scope>IDENTIFICATION</scope>
</reference>
<evidence type="ECO:0000313" key="1">
    <source>
        <dbReference type="EMBL" id="VDO95586.1"/>
    </source>
</evidence>
<proteinExistence type="predicted"/>
<protein>
    <submittedName>
        <fullName evidence="3">ER membrane protein complex subunit 4</fullName>
    </submittedName>
</protein>
<evidence type="ECO:0000313" key="3">
    <source>
        <dbReference type="WBParaSite" id="HPBE_0001328201-mRNA-1"/>
    </source>
</evidence>
<dbReference type="WBParaSite" id="HPBE_0001328201-mRNA-1">
    <property type="protein sequence ID" value="HPBE_0001328201-mRNA-1"/>
    <property type="gene ID" value="HPBE_0001328201"/>
</dbReference>
<evidence type="ECO:0000313" key="2">
    <source>
        <dbReference type="Proteomes" id="UP000050761"/>
    </source>
</evidence>
<dbReference type="Proteomes" id="UP000050761">
    <property type="component" value="Unassembled WGS sequence"/>
</dbReference>
<accession>A0A3P7Z2M0</accession>
<gene>
    <name evidence="1" type="ORF">HPBE_LOCUS13283</name>
</gene>
<dbReference type="EMBL" id="UZAH01027853">
    <property type="protein sequence ID" value="VDO95586.1"/>
    <property type="molecule type" value="Genomic_DNA"/>
</dbReference>
<dbReference type="AlphaFoldDB" id="A0A183FXJ7"/>
<accession>A0A183FXJ7</accession>
<name>A0A183FXJ7_HELPZ</name>
<reference evidence="1 2" key="1">
    <citation type="submission" date="2018-11" db="EMBL/GenBank/DDBJ databases">
        <authorList>
            <consortium name="Pathogen Informatics"/>
        </authorList>
    </citation>
    <scope>NUCLEOTIDE SEQUENCE [LARGE SCALE GENOMIC DNA]</scope>
</reference>
<dbReference type="OrthoDB" id="5865767at2759"/>
<sequence length="114" mass="12244">MTYGVGVAQNNTDLGGGGGMNDEEYDENSSARLFERSRIKALAVMKHRPSTLSNMLQNWSMIVAVAILGSSGLARVVSSLTAEVSFLSLCIYITPPELLTTSPMPSIQRAHAKN</sequence>
<organism evidence="2 3">
    <name type="scientific">Heligmosomoides polygyrus</name>
    <name type="common">Parasitic roundworm</name>
    <dbReference type="NCBI Taxonomy" id="6339"/>
    <lineage>
        <taxon>Eukaryota</taxon>
        <taxon>Metazoa</taxon>
        <taxon>Ecdysozoa</taxon>
        <taxon>Nematoda</taxon>
        <taxon>Chromadorea</taxon>
        <taxon>Rhabditida</taxon>
        <taxon>Rhabditina</taxon>
        <taxon>Rhabditomorpha</taxon>
        <taxon>Strongyloidea</taxon>
        <taxon>Heligmosomidae</taxon>
        <taxon>Heligmosomoides</taxon>
    </lineage>
</organism>